<dbReference type="Proteomes" id="UP000640930">
    <property type="component" value="Unassembled WGS sequence"/>
</dbReference>
<evidence type="ECO:0000313" key="2">
    <source>
        <dbReference type="EMBL" id="MBD8028472.1"/>
    </source>
</evidence>
<organism evidence="2 3">
    <name type="scientific">Ureibacillus galli</name>
    <dbReference type="NCBI Taxonomy" id="2762222"/>
    <lineage>
        <taxon>Bacteria</taxon>
        <taxon>Bacillati</taxon>
        <taxon>Bacillota</taxon>
        <taxon>Bacilli</taxon>
        <taxon>Bacillales</taxon>
        <taxon>Caryophanaceae</taxon>
        <taxon>Ureibacillus</taxon>
    </lineage>
</organism>
<sequence length="558" mass="63953">MSGNSTEYECKPTTVLMGRQCNAIYHEQKVNDYKHNPLIEALPDILTRQKVIELLMETPNFIQDEINESPEIRMHLIQQIKHHFIQPMPIHLELEVKISTMIRTGYVGRNPVSPLYAKQFSVGISEILRGDYDLEKGNILGNRSTATNFSIIGISGIGKSTAIEKILLLYPQVIIHSDYEHNGISVGFLKQIVWLVIECPFNASRGSLCKNFFMAVDNILGTNYYKQFVKARMNESDLIDKMAHVAALHCIGVLVFDEIQRMKRGNEGKLTMNFFVELHNKLGVPLVFIGTYSSIDLFTPLLATARRASGMGILFFDRMEKDKKWDLFLEKLWRFQWLTEYTPLSEEVNELFYHETQGITDLVINLFIQVQLLALSLGKEKISINFIKRAAETNLKILRPTLIALQTGDIEKLKKIEDLKPDWVDVNNYIKELPESVMIEGELQKEHENALSNAKEFVQYINFAQSLGLSKKEAVELVSEVLEKESNDSQSMNKVIAEKILFPDRVGRKHKENKGKNKKTTIETSLHVIGLKVLKEKKPLEEELRNLNIIKPFNEFKG</sequence>
<evidence type="ECO:0000313" key="3">
    <source>
        <dbReference type="Proteomes" id="UP000640930"/>
    </source>
</evidence>
<keyword evidence="3" id="KW-1185">Reference proteome</keyword>
<accession>A0ABR8XGV6</accession>
<evidence type="ECO:0000259" key="1">
    <source>
        <dbReference type="Pfam" id="PF13401"/>
    </source>
</evidence>
<feature type="domain" description="ORC1/DEAH AAA+ ATPase" evidence="1">
    <location>
        <begin position="144"/>
        <end position="293"/>
    </location>
</feature>
<keyword evidence="2" id="KW-0067">ATP-binding</keyword>
<dbReference type="SUPFAM" id="SSF52540">
    <property type="entry name" value="P-loop containing nucleoside triphosphate hydrolases"/>
    <property type="match status" value="1"/>
</dbReference>
<dbReference type="InterPro" id="IPR027417">
    <property type="entry name" value="P-loop_NTPase"/>
</dbReference>
<reference evidence="2 3" key="1">
    <citation type="submission" date="2020-08" db="EMBL/GenBank/DDBJ databases">
        <title>A Genomic Blueprint of the Chicken Gut Microbiome.</title>
        <authorList>
            <person name="Gilroy R."/>
            <person name="Ravi A."/>
            <person name="Getino M."/>
            <person name="Pursley I."/>
            <person name="Horton D.L."/>
            <person name="Alikhan N.-F."/>
            <person name="Baker D."/>
            <person name="Gharbi K."/>
            <person name="Hall N."/>
            <person name="Watson M."/>
            <person name="Adriaenssens E.M."/>
            <person name="Foster-Nyarko E."/>
            <person name="Jarju S."/>
            <person name="Secka A."/>
            <person name="Antonio M."/>
            <person name="Oren A."/>
            <person name="Chaudhuri R."/>
            <person name="La Ragione R.M."/>
            <person name="Hildebrand F."/>
            <person name="Pallen M.J."/>
        </authorList>
    </citation>
    <scope>NUCLEOTIDE SEQUENCE [LARGE SCALE GENOMIC DNA]</scope>
    <source>
        <strain evidence="2 3">Re31</strain>
    </source>
</reference>
<dbReference type="InterPro" id="IPR049945">
    <property type="entry name" value="AAA_22"/>
</dbReference>
<comment type="caution">
    <text evidence="2">The sequence shown here is derived from an EMBL/GenBank/DDBJ whole genome shotgun (WGS) entry which is preliminary data.</text>
</comment>
<keyword evidence="2" id="KW-0547">Nucleotide-binding</keyword>
<protein>
    <submittedName>
        <fullName evidence="2">ATP-binding protein</fullName>
    </submittedName>
</protein>
<dbReference type="RefSeq" id="WP_191708879.1">
    <property type="nucleotide sequence ID" value="NZ_JACSQA010000041.1"/>
</dbReference>
<gene>
    <name evidence="2" type="ORF">H9636_17685</name>
</gene>
<dbReference type="Pfam" id="PF13401">
    <property type="entry name" value="AAA_22"/>
    <property type="match status" value="1"/>
</dbReference>
<dbReference type="Gene3D" id="3.40.50.300">
    <property type="entry name" value="P-loop containing nucleotide triphosphate hydrolases"/>
    <property type="match status" value="1"/>
</dbReference>
<proteinExistence type="predicted"/>
<dbReference type="EMBL" id="JACSQA010000041">
    <property type="protein sequence ID" value="MBD8028472.1"/>
    <property type="molecule type" value="Genomic_DNA"/>
</dbReference>
<name>A0ABR8XGV6_9BACL</name>
<dbReference type="GO" id="GO:0005524">
    <property type="term" value="F:ATP binding"/>
    <property type="evidence" value="ECO:0007669"/>
    <property type="project" value="UniProtKB-KW"/>
</dbReference>